<accession>A0A6I3S3V8</accession>
<evidence type="ECO:0000313" key="1">
    <source>
        <dbReference type="EMBL" id="MTU44234.1"/>
    </source>
</evidence>
<dbReference type="AlphaFoldDB" id="A0A6I3S3V8"/>
<gene>
    <name evidence="1" type="ORF">GMD42_11610</name>
</gene>
<dbReference type="RefSeq" id="WP_149879686.1">
    <property type="nucleotide sequence ID" value="NZ_CANTVY010000077.1"/>
</dbReference>
<name>A0A6I3S3V8_9BURK</name>
<proteinExistence type="predicted"/>
<dbReference type="EMBL" id="WNCL01000055">
    <property type="protein sequence ID" value="MTU44234.1"/>
    <property type="molecule type" value="Genomic_DNA"/>
</dbReference>
<organism evidence="1 2">
    <name type="scientific">Parasutterella excrementihominis</name>
    <dbReference type="NCBI Taxonomy" id="487175"/>
    <lineage>
        <taxon>Bacteria</taxon>
        <taxon>Pseudomonadati</taxon>
        <taxon>Pseudomonadota</taxon>
        <taxon>Betaproteobacteria</taxon>
        <taxon>Burkholderiales</taxon>
        <taxon>Sutterellaceae</taxon>
        <taxon>Parasutterella</taxon>
    </lineage>
</organism>
<evidence type="ECO:0000313" key="2">
    <source>
        <dbReference type="Proteomes" id="UP000462362"/>
    </source>
</evidence>
<comment type="caution">
    <text evidence="1">The sequence shown here is derived from an EMBL/GenBank/DDBJ whole genome shotgun (WGS) entry which is preliminary data.</text>
</comment>
<dbReference type="Proteomes" id="UP000462362">
    <property type="component" value="Unassembled WGS sequence"/>
</dbReference>
<protein>
    <submittedName>
        <fullName evidence="1">Uncharacterized protein</fullName>
    </submittedName>
</protein>
<sequence length="162" mass="18266">MDAIIAFLTGSGLTGLIALFFNAFKGGYEIRRNMFSVSAIADGNKGSWRRKIFLSMKANNEQVIVLSISGVSGRLLTDTGQIVKRIELTKTLIAHSPDWQFEIDYLPDRPETQKLGRVDIFVQAETCMNFRCYFSLIEFQNRNHASDSKLLGRTNKLKPKEG</sequence>
<reference evidence="1 2" key="1">
    <citation type="journal article" date="2019" name="Nat. Med.">
        <title>A library of human gut bacterial isolates paired with longitudinal multiomics data enables mechanistic microbiome research.</title>
        <authorList>
            <person name="Poyet M."/>
            <person name="Groussin M."/>
            <person name="Gibbons S.M."/>
            <person name="Avila-Pacheco J."/>
            <person name="Jiang X."/>
            <person name="Kearney S.M."/>
            <person name="Perrotta A.R."/>
            <person name="Berdy B."/>
            <person name="Zhao S."/>
            <person name="Lieberman T.D."/>
            <person name="Swanson P.K."/>
            <person name="Smith M."/>
            <person name="Roesemann S."/>
            <person name="Alexander J.E."/>
            <person name="Rich S.A."/>
            <person name="Livny J."/>
            <person name="Vlamakis H."/>
            <person name="Clish C."/>
            <person name="Bullock K."/>
            <person name="Deik A."/>
            <person name="Scott J."/>
            <person name="Pierce K.A."/>
            <person name="Xavier R.J."/>
            <person name="Alm E.J."/>
        </authorList>
    </citation>
    <scope>NUCLEOTIDE SEQUENCE [LARGE SCALE GENOMIC DNA]</scope>
    <source>
        <strain evidence="1 2">BIOML-A2</strain>
    </source>
</reference>